<reference evidence="1 2" key="1">
    <citation type="submission" date="2024-07" db="EMBL/GenBank/DDBJ databases">
        <authorList>
            <person name="Yun M."/>
        </authorList>
    </citation>
    <scope>NUCLEOTIDE SEQUENCE [LARGE SCALE GENOMIC DNA]</scope>
    <source>
        <strain evidence="1 2">MS01</strain>
    </source>
</reference>
<protein>
    <submittedName>
        <fullName evidence="1">Uncharacterized protein</fullName>
    </submittedName>
</protein>
<keyword evidence="2" id="KW-1185">Reference proteome</keyword>
<proteinExistence type="predicted"/>
<name>A0ABV3S2N7_9LACO</name>
<sequence length="248" mass="28920">MNGFYSECEVLEDTVIKRAAFHSNFEKLLFMSLINGNFEQEIIEYYTALHRIGLQVAPIHDLKSDKGQYLLTQMYIPGITLSVAISTAGKEYTQKEWCKPSIDICGTGDFFKELLCYIHQSFLYSDYSIDVNTQNFICSETNGLVYIDLIPPLNRGKIKSILDKYWNLNNKQYSLLLSYVSESKQIITMIYYWLRTLDCNQSQKERVFNQMLAYVISILGVSRADSITHEIIQDDFFFSRELLLMFRE</sequence>
<evidence type="ECO:0000313" key="1">
    <source>
        <dbReference type="EMBL" id="MEX0380718.1"/>
    </source>
</evidence>
<dbReference type="EMBL" id="JBFPER010000001">
    <property type="protein sequence ID" value="MEX0380718.1"/>
    <property type="molecule type" value="Genomic_DNA"/>
</dbReference>
<dbReference type="Proteomes" id="UP001556617">
    <property type="component" value="Unassembled WGS sequence"/>
</dbReference>
<comment type="caution">
    <text evidence="1">The sequence shown here is derived from an EMBL/GenBank/DDBJ whole genome shotgun (WGS) entry which is preliminary data.</text>
</comment>
<gene>
    <name evidence="1" type="ORF">AB3K24_05070</name>
</gene>
<evidence type="ECO:0000313" key="2">
    <source>
        <dbReference type="Proteomes" id="UP001556617"/>
    </source>
</evidence>
<dbReference type="RefSeq" id="WP_367974110.1">
    <property type="nucleotide sequence ID" value="NZ_JBFPEQ010000001.1"/>
</dbReference>
<organism evidence="1 2">
    <name type="scientific">Leuconostoc aquikimchii</name>
    <dbReference type="NCBI Taxonomy" id="3236804"/>
    <lineage>
        <taxon>Bacteria</taxon>
        <taxon>Bacillati</taxon>
        <taxon>Bacillota</taxon>
        <taxon>Bacilli</taxon>
        <taxon>Lactobacillales</taxon>
        <taxon>Lactobacillaceae</taxon>
        <taxon>Leuconostoc</taxon>
    </lineage>
</organism>
<accession>A0ABV3S2N7</accession>